<evidence type="ECO:0000313" key="2">
    <source>
        <dbReference type="Proteomes" id="UP000001936"/>
    </source>
</evidence>
<keyword evidence="2" id="KW-1185">Reference proteome</keyword>
<dbReference type="AlphaFoldDB" id="Q2K907"/>
<name>Q2K907_RHIEC</name>
<dbReference type="RefSeq" id="WP_011425175.1">
    <property type="nucleotide sequence ID" value="NC_007761.1"/>
</dbReference>
<sequence>MIESSTPERVLALPRPCQLAPIVKAKLPKIEKFRKNVDPSLAAGFQSRPSDFPNLFNGRASLWLQKE</sequence>
<gene>
    <name evidence="1" type="ordered locus">RHE_CH01893</name>
</gene>
<dbReference type="KEGG" id="ret:RHE_CH01893"/>
<accession>Q2K907</accession>
<proteinExistence type="predicted"/>
<dbReference type="HOGENOM" id="CLU_2809426_0_0_5"/>
<organism evidence="1 2">
    <name type="scientific">Rhizobium etli (strain ATCC 51251 / DSM 11541 / JCM 21823 / NBRC 15573 / CFN 42)</name>
    <dbReference type="NCBI Taxonomy" id="347834"/>
    <lineage>
        <taxon>Bacteria</taxon>
        <taxon>Pseudomonadati</taxon>
        <taxon>Pseudomonadota</taxon>
        <taxon>Alphaproteobacteria</taxon>
        <taxon>Hyphomicrobiales</taxon>
        <taxon>Rhizobiaceae</taxon>
        <taxon>Rhizobium/Agrobacterium group</taxon>
        <taxon>Rhizobium</taxon>
    </lineage>
</organism>
<dbReference type="EMBL" id="CP000133">
    <property type="protein sequence ID" value="ABC90679.1"/>
    <property type="molecule type" value="Genomic_DNA"/>
</dbReference>
<protein>
    <submittedName>
        <fullName evidence="1">Uncharacterized protein</fullName>
    </submittedName>
</protein>
<evidence type="ECO:0000313" key="1">
    <source>
        <dbReference type="EMBL" id="ABC90679.1"/>
    </source>
</evidence>
<dbReference type="Proteomes" id="UP000001936">
    <property type="component" value="Chromosome"/>
</dbReference>
<reference evidence="1 2" key="1">
    <citation type="journal article" date="2006" name="Proc. Natl. Acad. Sci. U.S.A.">
        <title>The partitioned Rhizobium etli genome: genetic and metabolic redundancy in seven interacting replicons.</title>
        <authorList>
            <person name="Gonzalez V."/>
            <person name="Santamaria R.I."/>
            <person name="Bustos P."/>
            <person name="Hernandez-Gonzalez I."/>
            <person name="Medrano-Soto A."/>
            <person name="Moreno-Hagelsieb G."/>
            <person name="Janga S.C."/>
            <person name="Ramirez M.A."/>
            <person name="Jimenez-Jacinto V."/>
            <person name="Collado-Vides J."/>
            <person name="Davila G."/>
        </authorList>
    </citation>
    <scope>NUCLEOTIDE SEQUENCE [LARGE SCALE GENOMIC DNA]</scope>
    <source>
        <strain evidence="2">ATCC 51251 / DSM 11541 / JCM 21823 / NBRC 15573 / CFN 42</strain>
    </source>
</reference>